<protein>
    <recommendedName>
        <fullName evidence="3">HNH endonuclease</fullName>
    </recommendedName>
</protein>
<comment type="caution">
    <text evidence="1">The sequence shown here is derived from an EMBL/GenBank/DDBJ whole genome shotgun (WGS) entry which is preliminary data.</text>
</comment>
<accession>A0ABU9IKV5</accession>
<proteinExistence type="predicted"/>
<dbReference type="EMBL" id="JBBYHS010000002">
    <property type="protein sequence ID" value="MEL1252548.1"/>
    <property type="molecule type" value="Genomic_DNA"/>
</dbReference>
<dbReference type="RefSeq" id="WP_341689048.1">
    <property type="nucleotide sequence ID" value="NZ_JBBYHS010000002.1"/>
</dbReference>
<evidence type="ECO:0008006" key="3">
    <source>
        <dbReference type="Google" id="ProtNLM"/>
    </source>
</evidence>
<name>A0ABU9IKV5_9FLAO</name>
<evidence type="ECO:0000313" key="1">
    <source>
        <dbReference type="EMBL" id="MEL1252548.1"/>
    </source>
</evidence>
<reference evidence="1 2" key="1">
    <citation type="submission" date="2024-04" db="EMBL/GenBank/DDBJ databases">
        <title>Flavobacterium sp. DGU38 16S ribosomal RNA gene Genome sequencing and assembly.</title>
        <authorList>
            <person name="Park S."/>
        </authorList>
    </citation>
    <scope>NUCLEOTIDE SEQUENCE [LARGE SCALE GENOMIC DNA]</scope>
    <source>
        <strain evidence="1 2">DGU38</strain>
    </source>
</reference>
<keyword evidence="2" id="KW-1185">Reference proteome</keyword>
<gene>
    <name evidence="1" type="ORF">AAEO57_02070</name>
</gene>
<organism evidence="1 2">
    <name type="scientific">Flavobacterium calami</name>
    <dbReference type="NCBI Taxonomy" id="3139144"/>
    <lineage>
        <taxon>Bacteria</taxon>
        <taxon>Pseudomonadati</taxon>
        <taxon>Bacteroidota</taxon>
        <taxon>Flavobacteriia</taxon>
        <taxon>Flavobacteriales</taxon>
        <taxon>Flavobacteriaceae</taxon>
        <taxon>Flavobacterium</taxon>
    </lineage>
</organism>
<sequence>MKRVFKSPISQIISGKITYKSKGDNSKLGLLLLKEQKGFCAYTEHYIGFDDANDIEHFNPNLKDQLEDNYYNWYKVKHLPNQRKTNNWIEPILLPHVDDFESRVIYNEGEYFAKPNDDEANNLIVLLDLNNQKRVEDRKNYIKRRRESINDRNLQTDVEIKKYFQDKIDNEINSISYLRAIQEEFKIDIWNMIPEID</sequence>
<dbReference type="Proteomes" id="UP001485226">
    <property type="component" value="Unassembled WGS sequence"/>
</dbReference>
<evidence type="ECO:0000313" key="2">
    <source>
        <dbReference type="Proteomes" id="UP001485226"/>
    </source>
</evidence>